<dbReference type="RefSeq" id="WP_145097967.1">
    <property type="nucleotide sequence ID" value="NZ_CP036274.1"/>
</dbReference>
<keyword evidence="2" id="KW-0328">Glycosyltransferase</keyword>
<organism evidence="2 3">
    <name type="scientific">Anatilimnocola aggregata</name>
    <dbReference type="NCBI Taxonomy" id="2528021"/>
    <lineage>
        <taxon>Bacteria</taxon>
        <taxon>Pseudomonadati</taxon>
        <taxon>Planctomycetota</taxon>
        <taxon>Planctomycetia</taxon>
        <taxon>Pirellulales</taxon>
        <taxon>Pirellulaceae</taxon>
        <taxon>Anatilimnocola</taxon>
    </lineage>
</organism>
<dbReference type="GO" id="GO:0016757">
    <property type="term" value="F:glycosyltransferase activity"/>
    <property type="evidence" value="ECO:0007669"/>
    <property type="project" value="UniProtKB-KW"/>
</dbReference>
<keyword evidence="3" id="KW-1185">Reference proteome</keyword>
<evidence type="ECO:0000313" key="2">
    <source>
        <dbReference type="EMBL" id="QDU31214.1"/>
    </source>
</evidence>
<dbReference type="KEGG" id="aagg:ETAA8_63670"/>
<dbReference type="Gene3D" id="3.40.50.2000">
    <property type="entry name" value="Glycogen Phosphorylase B"/>
    <property type="match status" value="2"/>
</dbReference>
<feature type="domain" description="Glycosyltransferase subfamily 4-like N-terminal" evidence="1">
    <location>
        <begin position="45"/>
        <end position="198"/>
    </location>
</feature>
<dbReference type="InterPro" id="IPR050194">
    <property type="entry name" value="Glycosyltransferase_grp1"/>
</dbReference>
<dbReference type="PANTHER" id="PTHR45947:SF3">
    <property type="entry name" value="SULFOQUINOVOSYL TRANSFERASE SQD2"/>
    <property type="match status" value="1"/>
</dbReference>
<dbReference type="SUPFAM" id="SSF53756">
    <property type="entry name" value="UDP-Glycosyltransferase/glycogen phosphorylase"/>
    <property type="match status" value="1"/>
</dbReference>
<reference evidence="2 3" key="1">
    <citation type="submission" date="2019-02" db="EMBL/GenBank/DDBJ databases">
        <title>Deep-cultivation of Planctomycetes and their phenomic and genomic characterization uncovers novel biology.</title>
        <authorList>
            <person name="Wiegand S."/>
            <person name="Jogler M."/>
            <person name="Boedeker C."/>
            <person name="Pinto D."/>
            <person name="Vollmers J."/>
            <person name="Rivas-Marin E."/>
            <person name="Kohn T."/>
            <person name="Peeters S.H."/>
            <person name="Heuer A."/>
            <person name="Rast P."/>
            <person name="Oberbeckmann S."/>
            <person name="Bunk B."/>
            <person name="Jeske O."/>
            <person name="Meyerdierks A."/>
            <person name="Storesund J.E."/>
            <person name="Kallscheuer N."/>
            <person name="Luecker S."/>
            <person name="Lage O.M."/>
            <person name="Pohl T."/>
            <person name="Merkel B.J."/>
            <person name="Hornburger P."/>
            <person name="Mueller R.-W."/>
            <person name="Bruemmer F."/>
            <person name="Labrenz M."/>
            <person name="Spormann A.M."/>
            <person name="Op den Camp H."/>
            <person name="Overmann J."/>
            <person name="Amann R."/>
            <person name="Jetten M.S.M."/>
            <person name="Mascher T."/>
            <person name="Medema M.H."/>
            <person name="Devos D.P."/>
            <person name="Kaster A.-K."/>
            <person name="Ovreas L."/>
            <person name="Rohde M."/>
            <person name="Galperin M.Y."/>
            <person name="Jogler C."/>
        </authorList>
    </citation>
    <scope>NUCLEOTIDE SEQUENCE [LARGE SCALE GENOMIC DNA]</scope>
    <source>
        <strain evidence="2 3">ETA_A8</strain>
    </source>
</reference>
<dbReference type="InterPro" id="IPR028098">
    <property type="entry name" value="Glyco_trans_4-like_N"/>
</dbReference>
<protein>
    <submittedName>
        <fullName evidence="2">Alpha-D-kanosaminyltransferase</fullName>
        <ecNumber evidence="2">2.4.1.301</ecNumber>
    </submittedName>
</protein>
<dbReference type="CDD" id="cd03801">
    <property type="entry name" value="GT4_PimA-like"/>
    <property type="match status" value="1"/>
</dbReference>
<gene>
    <name evidence="2" type="primary">kanE_2</name>
    <name evidence="2" type="ORF">ETAA8_63670</name>
</gene>
<evidence type="ECO:0000313" key="3">
    <source>
        <dbReference type="Proteomes" id="UP000315017"/>
    </source>
</evidence>
<name>A0A517YLX2_9BACT</name>
<sequence>MSGTLQNPVGQRLSRQTGDSLPAAPRIAIVARRFWPIAGEAELDLVRLAEELSQLGAAPTIITPRWEKQWSERSRVRGVPVVRLPWPATPGWGMLRYLYSLSRYLRQQRQEFDAVLVAGLRAEAFCALASLPENEIPVVLRASEAGTYGEVAWQQQARFGSRIANSCRQAGAIIANSSFVAAELRAANYPAERIHVLPSTTDQELPTRTPATKAAARVALAAANHDLHIVGEAPVAVCIASLQPERGLEAMIRAWLPIQHRWPHARLWIVGDGPARETMFRLVCDLDVRYRVVLPGTFDDWTDLLQAADVLIAPAPRPSQTTVLRAALASGLAVVATDQTEHRQWIEPEQNGLLYAASEKNSLTLCLTRLFENAALRERLGQVAKQSALSTAATISSEKESRWLLNLVAAHRDHS</sequence>
<keyword evidence="2" id="KW-0808">Transferase</keyword>
<dbReference type="OrthoDB" id="232381at2"/>
<proteinExistence type="predicted"/>
<evidence type="ECO:0000259" key="1">
    <source>
        <dbReference type="Pfam" id="PF13579"/>
    </source>
</evidence>
<dbReference type="EMBL" id="CP036274">
    <property type="protein sequence ID" value="QDU31214.1"/>
    <property type="molecule type" value="Genomic_DNA"/>
</dbReference>
<dbReference type="Pfam" id="PF13692">
    <property type="entry name" value="Glyco_trans_1_4"/>
    <property type="match status" value="1"/>
</dbReference>
<dbReference type="PANTHER" id="PTHR45947">
    <property type="entry name" value="SULFOQUINOVOSYL TRANSFERASE SQD2"/>
    <property type="match status" value="1"/>
</dbReference>
<dbReference type="Proteomes" id="UP000315017">
    <property type="component" value="Chromosome"/>
</dbReference>
<dbReference type="EC" id="2.4.1.301" evidence="2"/>
<dbReference type="AlphaFoldDB" id="A0A517YLX2"/>
<dbReference type="Pfam" id="PF13579">
    <property type="entry name" value="Glyco_trans_4_4"/>
    <property type="match status" value="1"/>
</dbReference>
<accession>A0A517YLX2</accession>